<dbReference type="SMART" id="SM00225">
    <property type="entry name" value="BTB"/>
    <property type="match status" value="1"/>
</dbReference>
<gene>
    <name evidence="2" type="ORF">BBRV_LOCUS34579</name>
</gene>
<dbReference type="PROSITE" id="PS50097">
    <property type="entry name" value="BTB"/>
    <property type="match status" value="1"/>
</dbReference>
<feature type="domain" description="BTB" evidence="1">
    <location>
        <begin position="144"/>
        <end position="205"/>
    </location>
</feature>
<dbReference type="Pfam" id="PF00651">
    <property type="entry name" value="BTB"/>
    <property type="match status" value="1"/>
</dbReference>
<dbReference type="InterPro" id="IPR000210">
    <property type="entry name" value="BTB/POZ_dom"/>
</dbReference>
<dbReference type="EMBL" id="CADCXW020000009">
    <property type="protein sequence ID" value="CAD1543257.1"/>
    <property type="molecule type" value="Genomic_DNA"/>
</dbReference>
<sequence length="314" mass="35410">MNTLKVTKSSQNLICIEWHVRWKALNNDSSIVSIPFTMISGQNPVAFALQFRPQMSLSIYSSESGRSIVKLIVESLEKKKTSVFFFNNWALVNHFEKIGDIPSTECELRIHCSITWLGLTTDSTSQDMSELPVPSVPLDNTYNPDLYMIIENKVLPAHKLILTCHSRVLAASFATPINESGRNEIVINEVDYSTMEIILGIIYTGMTDDLDDIETALKVLKTTERYQMLTVKSVCETKLQLSIRDDNVLRFLDEANRHNASNLCNTCVEYITARNGKVLSHENLQKFAEGRPIIKAAICNLWFSLAKGLTITEV</sequence>
<dbReference type="AlphaFoldDB" id="A0A6V7IXH6"/>
<protein>
    <recommendedName>
        <fullName evidence="1">BTB domain-containing protein</fullName>
    </recommendedName>
</protein>
<organism evidence="2">
    <name type="scientific">Bracon brevicornis</name>
    <dbReference type="NCBI Taxonomy" id="1563983"/>
    <lineage>
        <taxon>Eukaryota</taxon>
        <taxon>Metazoa</taxon>
        <taxon>Ecdysozoa</taxon>
        <taxon>Arthropoda</taxon>
        <taxon>Hexapoda</taxon>
        <taxon>Insecta</taxon>
        <taxon>Pterygota</taxon>
        <taxon>Neoptera</taxon>
        <taxon>Endopterygota</taxon>
        <taxon>Hymenoptera</taxon>
        <taxon>Apocrita</taxon>
        <taxon>Ichneumonoidea</taxon>
        <taxon>Braconidae</taxon>
        <taxon>Braconinae</taxon>
        <taxon>Bracon</taxon>
    </lineage>
</organism>
<dbReference type="SUPFAM" id="SSF54695">
    <property type="entry name" value="POZ domain"/>
    <property type="match status" value="1"/>
</dbReference>
<dbReference type="InterPro" id="IPR011333">
    <property type="entry name" value="SKP1/BTB/POZ_sf"/>
</dbReference>
<reference evidence="2" key="1">
    <citation type="submission" date="2020-07" db="EMBL/GenBank/DDBJ databases">
        <authorList>
            <person name="Ferguson B K."/>
        </authorList>
    </citation>
    <scope>NUCLEOTIDE SEQUENCE</scope>
    <source>
        <strain evidence="2">L06</strain>
    </source>
</reference>
<proteinExistence type="predicted"/>
<name>A0A6V7IXH6_9HYME</name>
<evidence type="ECO:0000313" key="2">
    <source>
        <dbReference type="EMBL" id="CAD1543257.1"/>
    </source>
</evidence>
<dbReference type="CDD" id="cd18186">
    <property type="entry name" value="BTB_POZ_ZBTB_KLHL-like"/>
    <property type="match status" value="1"/>
</dbReference>
<dbReference type="Gene3D" id="3.30.710.10">
    <property type="entry name" value="Potassium Channel Kv1.1, Chain A"/>
    <property type="match status" value="1"/>
</dbReference>
<accession>A0A6V7IXH6</accession>
<evidence type="ECO:0000259" key="1">
    <source>
        <dbReference type="PROSITE" id="PS50097"/>
    </source>
</evidence>
<dbReference type="PANTHER" id="PTHR24413">
    <property type="entry name" value="SPECKLE-TYPE POZ PROTEIN"/>
    <property type="match status" value="1"/>
</dbReference>